<dbReference type="Proteomes" id="UP001558713">
    <property type="component" value="Unassembled WGS sequence"/>
</dbReference>
<evidence type="ECO:0000313" key="2">
    <source>
        <dbReference type="EMBL" id="KAL1197967.1"/>
    </source>
</evidence>
<feature type="region of interest" description="Disordered" evidence="1">
    <location>
        <begin position="69"/>
        <end position="124"/>
    </location>
</feature>
<reference evidence="2 3" key="1">
    <citation type="submission" date="2024-04" db="EMBL/GenBank/DDBJ databases">
        <title>Genome assembly C_amara_ONT_v2.</title>
        <authorList>
            <person name="Yant L."/>
            <person name="Moore C."/>
            <person name="Slenker M."/>
        </authorList>
    </citation>
    <scope>NUCLEOTIDE SEQUENCE [LARGE SCALE GENOMIC DNA]</scope>
    <source>
        <tissue evidence="2">Leaf</tissue>
    </source>
</reference>
<dbReference type="AlphaFoldDB" id="A0ABD0ZTS2"/>
<name>A0ABD0ZTS2_CARAN</name>
<sequence>MCDVQPMELCHILLGKPWQNERRAIHDCHKNRYSFKYNGGKIILVPMSSHEIQQDQLILKQRVKQKCHDTFQGDHPKKSPPIYGEENQLQSCQEDIGEGFEPEPPDYALDNATSSYEEEDEKNIKENVEIQPYIAV</sequence>
<dbReference type="EMBL" id="JBANAX010000680">
    <property type="protein sequence ID" value="KAL1197967.1"/>
    <property type="molecule type" value="Genomic_DNA"/>
</dbReference>
<feature type="compositionally biased region" description="Acidic residues" evidence="1">
    <location>
        <begin position="95"/>
        <end position="104"/>
    </location>
</feature>
<accession>A0ABD0ZTS2</accession>
<protein>
    <submittedName>
        <fullName evidence="2">Uncharacterized protein</fullName>
    </submittedName>
</protein>
<dbReference type="PANTHER" id="PTHR35046:SF9">
    <property type="entry name" value="RNA-DIRECTED DNA POLYMERASE"/>
    <property type="match status" value="1"/>
</dbReference>
<dbReference type="PANTHER" id="PTHR35046">
    <property type="entry name" value="ZINC KNUCKLE (CCHC-TYPE) FAMILY PROTEIN"/>
    <property type="match status" value="1"/>
</dbReference>
<evidence type="ECO:0000256" key="1">
    <source>
        <dbReference type="SAM" id="MobiDB-lite"/>
    </source>
</evidence>
<keyword evidence="3" id="KW-1185">Reference proteome</keyword>
<gene>
    <name evidence="2" type="ORF">V5N11_013655</name>
</gene>
<proteinExistence type="predicted"/>
<evidence type="ECO:0000313" key="3">
    <source>
        <dbReference type="Proteomes" id="UP001558713"/>
    </source>
</evidence>
<organism evidence="2 3">
    <name type="scientific">Cardamine amara subsp. amara</name>
    <dbReference type="NCBI Taxonomy" id="228776"/>
    <lineage>
        <taxon>Eukaryota</taxon>
        <taxon>Viridiplantae</taxon>
        <taxon>Streptophyta</taxon>
        <taxon>Embryophyta</taxon>
        <taxon>Tracheophyta</taxon>
        <taxon>Spermatophyta</taxon>
        <taxon>Magnoliopsida</taxon>
        <taxon>eudicotyledons</taxon>
        <taxon>Gunneridae</taxon>
        <taxon>Pentapetalae</taxon>
        <taxon>rosids</taxon>
        <taxon>malvids</taxon>
        <taxon>Brassicales</taxon>
        <taxon>Brassicaceae</taxon>
        <taxon>Cardamineae</taxon>
        <taxon>Cardamine</taxon>
    </lineage>
</organism>
<comment type="caution">
    <text evidence="2">The sequence shown here is derived from an EMBL/GenBank/DDBJ whole genome shotgun (WGS) entry which is preliminary data.</text>
</comment>